<proteinExistence type="predicted"/>
<reference evidence="1 2" key="1">
    <citation type="submission" date="2018-09" db="EMBL/GenBank/DDBJ databases">
        <title>Draft genome sequence of Rhodopseudomonas palustris 2.1.18.</title>
        <authorList>
            <person name="Robertson S.L."/>
            <person name="Meyer T.E."/>
            <person name="Kyndt J.A."/>
        </authorList>
    </citation>
    <scope>NUCLEOTIDE SEQUENCE [LARGE SCALE GENOMIC DNA]</scope>
    <source>
        <strain evidence="1 2">2.1.18</strain>
    </source>
</reference>
<dbReference type="Proteomes" id="UP000285523">
    <property type="component" value="Unassembled WGS sequence"/>
</dbReference>
<accession>A0A418UYR6</accession>
<organism evidence="1 2">
    <name type="scientific">Rhodopseudomonas palustris</name>
    <dbReference type="NCBI Taxonomy" id="1076"/>
    <lineage>
        <taxon>Bacteria</taxon>
        <taxon>Pseudomonadati</taxon>
        <taxon>Pseudomonadota</taxon>
        <taxon>Alphaproteobacteria</taxon>
        <taxon>Hyphomicrobiales</taxon>
        <taxon>Nitrobacteraceae</taxon>
        <taxon>Rhodopseudomonas</taxon>
    </lineage>
</organism>
<name>A0A418UYR6_RHOPL</name>
<evidence type="ECO:0000313" key="2">
    <source>
        <dbReference type="Proteomes" id="UP000285523"/>
    </source>
</evidence>
<sequence length="71" mass="7658">MNSPDLLAYSVMAGPGHPRLSWISISKAWMPGTRPGMTHGSENALKDAEEDGAICLSRDLRTKLSAFSRLG</sequence>
<evidence type="ECO:0000313" key="1">
    <source>
        <dbReference type="EMBL" id="RJF68427.1"/>
    </source>
</evidence>
<protein>
    <submittedName>
        <fullName evidence="1">Uncharacterized protein</fullName>
    </submittedName>
</protein>
<dbReference type="AlphaFoldDB" id="A0A418UYR6"/>
<gene>
    <name evidence="1" type="ORF">D4Q52_22245</name>
</gene>
<comment type="caution">
    <text evidence="1">The sequence shown here is derived from an EMBL/GenBank/DDBJ whole genome shotgun (WGS) entry which is preliminary data.</text>
</comment>
<dbReference type="EMBL" id="QYYD01000029">
    <property type="protein sequence ID" value="RJF68427.1"/>
    <property type="molecule type" value="Genomic_DNA"/>
</dbReference>